<dbReference type="EMBL" id="JAPDRQ010000010">
    <property type="protein sequence ID" value="KAJ9663167.1"/>
    <property type="molecule type" value="Genomic_DNA"/>
</dbReference>
<dbReference type="Proteomes" id="UP001172386">
    <property type="component" value="Unassembled WGS sequence"/>
</dbReference>
<name>A0ACC3AIB4_9EURO</name>
<accession>A0ACC3AIB4</accession>
<reference evidence="1" key="1">
    <citation type="submission" date="2022-10" db="EMBL/GenBank/DDBJ databases">
        <title>Culturing micro-colonial fungi from biological soil crusts in the Mojave desert and describing Neophaeococcomyces mojavensis, and introducing the new genera and species Taxawa tesnikishii.</title>
        <authorList>
            <person name="Kurbessoian T."/>
            <person name="Stajich J.E."/>
        </authorList>
    </citation>
    <scope>NUCLEOTIDE SEQUENCE</scope>
    <source>
        <strain evidence="1">JES_112</strain>
    </source>
</reference>
<proteinExistence type="predicted"/>
<evidence type="ECO:0000313" key="2">
    <source>
        <dbReference type="Proteomes" id="UP001172386"/>
    </source>
</evidence>
<sequence>MHSSLWLITPKDDHEFNKSLKELINSTLPSDFARFKCPSFIPHVTITSDIEPSKTYGQASSPQQWLDNLALPADFKKEFKEATVELEAVEAGEPFFKKVTLRAKKDENLVRLAAKCREAGVLVSEQEAQKWAETEYAPHLSLVYADVPKDEAQKKVPLIELQLGWEFGSLFDCCGGTLCMGAKLVLVDTSKPIEEWVPIAERELPWVKWTMARSLI</sequence>
<keyword evidence="2" id="KW-1185">Reference proteome</keyword>
<gene>
    <name evidence="1" type="ORF">H2198_000928</name>
</gene>
<evidence type="ECO:0000313" key="1">
    <source>
        <dbReference type="EMBL" id="KAJ9663167.1"/>
    </source>
</evidence>
<organism evidence="1 2">
    <name type="scientific">Neophaeococcomyces mojaviensis</name>
    <dbReference type="NCBI Taxonomy" id="3383035"/>
    <lineage>
        <taxon>Eukaryota</taxon>
        <taxon>Fungi</taxon>
        <taxon>Dikarya</taxon>
        <taxon>Ascomycota</taxon>
        <taxon>Pezizomycotina</taxon>
        <taxon>Eurotiomycetes</taxon>
        <taxon>Chaetothyriomycetidae</taxon>
        <taxon>Chaetothyriales</taxon>
        <taxon>Chaetothyriales incertae sedis</taxon>
        <taxon>Neophaeococcomyces</taxon>
    </lineage>
</organism>
<comment type="caution">
    <text evidence="1">The sequence shown here is derived from an EMBL/GenBank/DDBJ whole genome shotgun (WGS) entry which is preliminary data.</text>
</comment>
<protein>
    <submittedName>
        <fullName evidence="1">Uncharacterized protein</fullName>
    </submittedName>
</protein>